<evidence type="ECO:0000313" key="2">
    <source>
        <dbReference type="Proteomes" id="UP001234297"/>
    </source>
</evidence>
<accession>A0ACC2L839</accession>
<gene>
    <name evidence="1" type="ORF">MRB53_022933</name>
</gene>
<reference evidence="1 2" key="1">
    <citation type="journal article" date="2022" name="Hortic Res">
        <title>A haplotype resolved chromosomal level avocado genome allows analysis of novel avocado genes.</title>
        <authorList>
            <person name="Nath O."/>
            <person name="Fletcher S.J."/>
            <person name="Hayward A."/>
            <person name="Shaw L.M."/>
            <person name="Masouleh A.K."/>
            <person name="Furtado A."/>
            <person name="Henry R.J."/>
            <person name="Mitter N."/>
        </authorList>
    </citation>
    <scope>NUCLEOTIDE SEQUENCE [LARGE SCALE GENOMIC DNA]</scope>
    <source>
        <strain evidence="2">cv. Hass</strain>
    </source>
</reference>
<sequence>MQIFASMALQEKTDVNHVWHVGSGVHINGALGRSDADRRVLSLAGEDDDCKPRHVWQVGVAMNGRDKDHLLLGLVLELEEEHLQLFVELVKIVKYEDNGLFQCNFCAVKPSFVDNTLGDLKEKEKENEEMIKEEEKKRLKRV</sequence>
<name>A0ACC2L839_PERAE</name>
<dbReference type="Proteomes" id="UP001234297">
    <property type="component" value="Chromosome 7"/>
</dbReference>
<dbReference type="EMBL" id="CM056815">
    <property type="protein sequence ID" value="KAJ8629610.1"/>
    <property type="molecule type" value="Genomic_DNA"/>
</dbReference>
<comment type="caution">
    <text evidence="1">The sequence shown here is derived from an EMBL/GenBank/DDBJ whole genome shotgun (WGS) entry which is preliminary data.</text>
</comment>
<keyword evidence="2" id="KW-1185">Reference proteome</keyword>
<organism evidence="1 2">
    <name type="scientific">Persea americana</name>
    <name type="common">Avocado</name>
    <dbReference type="NCBI Taxonomy" id="3435"/>
    <lineage>
        <taxon>Eukaryota</taxon>
        <taxon>Viridiplantae</taxon>
        <taxon>Streptophyta</taxon>
        <taxon>Embryophyta</taxon>
        <taxon>Tracheophyta</taxon>
        <taxon>Spermatophyta</taxon>
        <taxon>Magnoliopsida</taxon>
        <taxon>Magnoliidae</taxon>
        <taxon>Laurales</taxon>
        <taxon>Lauraceae</taxon>
        <taxon>Persea</taxon>
    </lineage>
</organism>
<proteinExistence type="predicted"/>
<protein>
    <submittedName>
        <fullName evidence="1">Uncharacterized protein</fullName>
    </submittedName>
</protein>
<evidence type="ECO:0000313" key="1">
    <source>
        <dbReference type="EMBL" id="KAJ8629610.1"/>
    </source>
</evidence>